<dbReference type="PANTHER" id="PTHR48277">
    <property type="entry name" value="MITOCHONDRIAL RIBOSOMAL PROTEIN S5"/>
    <property type="match status" value="1"/>
</dbReference>
<feature type="non-terminal residue" evidence="3">
    <location>
        <position position="1"/>
    </location>
</feature>
<dbReference type="Proteomes" id="UP000789572">
    <property type="component" value="Unassembled WGS sequence"/>
</dbReference>
<dbReference type="PROSITE" id="PS50881">
    <property type="entry name" value="S5_DSRBD"/>
    <property type="match status" value="1"/>
</dbReference>
<reference evidence="3" key="1">
    <citation type="submission" date="2021-06" db="EMBL/GenBank/DDBJ databases">
        <authorList>
            <person name="Kallberg Y."/>
            <person name="Tangrot J."/>
            <person name="Rosling A."/>
        </authorList>
    </citation>
    <scope>NUCLEOTIDE SEQUENCE</scope>
    <source>
        <strain evidence="3">IA702</strain>
    </source>
</reference>
<comment type="caution">
    <text evidence="3">The sequence shown here is derived from an EMBL/GenBank/DDBJ whole genome shotgun (WGS) entry which is preliminary data.</text>
</comment>
<keyword evidence="1" id="KW-0689">Ribosomal protein</keyword>
<dbReference type="GO" id="GO:0006412">
    <property type="term" value="P:translation"/>
    <property type="evidence" value="ECO:0007669"/>
    <property type="project" value="InterPro"/>
</dbReference>
<dbReference type="EMBL" id="CAJVPJ010005069">
    <property type="protein sequence ID" value="CAG8658285.1"/>
    <property type="molecule type" value="Genomic_DNA"/>
</dbReference>
<sequence length="92" mass="10301">SDGQFKKTASNAKLVVVGNGNGVGGYGEGKDEEAVMTIKKATNKAFRLLKYFERYNDRTVYHDIEYKFGGTRLKLFARPPGTWVMDSGSEWT</sequence>
<evidence type="ECO:0000313" key="3">
    <source>
        <dbReference type="EMBL" id="CAG8658285.1"/>
    </source>
</evidence>
<accession>A0A9N9H4P7</accession>
<proteinExistence type="predicted"/>
<evidence type="ECO:0000256" key="1">
    <source>
        <dbReference type="PROSITE-ProRule" id="PRU00268"/>
    </source>
</evidence>
<evidence type="ECO:0000313" key="4">
    <source>
        <dbReference type="Proteomes" id="UP000789572"/>
    </source>
</evidence>
<dbReference type="AlphaFoldDB" id="A0A9N9H4P7"/>
<dbReference type="GO" id="GO:0005840">
    <property type="term" value="C:ribosome"/>
    <property type="evidence" value="ECO:0007669"/>
    <property type="project" value="UniProtKB-KW"/>
</dbReference>
<dbReference type="OrthoDB" id="309483at2759"/>
<dbReference type="GO" id="GO:0003735">
    <property type="term" value="F:structural constituent of ribosome"/>
    <property type="evidence" value="ECO:0007669"/>
    <property type="project" value="UniProtKB-UniRule"/>
</dbReference>
<keyword evidence="1" id="KW-0687">Ribonucleoprotein</keyword>
<organism evidence="3 4">
    <name type="scientific">Paraglomus occultum</name>
    <dbReference type="NCBI Taxonomy" id="144539"/>
    <lineage>
        <taxon>Eukaryota</taxon>
        <taxon>Fungi</taxon>
        <taxon>Fungi incertae sedis</taxon>
        <taxon>Mucoromycota</taxon>
        <taxon>Glomeromycotina</taxon>
        <taxon>Glomeromycetes</taxon>
        <taxon>Paraglomerales</taxon>
        <taxon>Paraglomeraceae</taxon>
        <taxon>Paraglomus</taxon>
    </lineage>
</organism>
<protein>
    <submittedName>
        <fullName evidence="3">5833_t:CDS:1</fullName>
    </submittedName>
</protein>
<dbReference type="GO" id="GO:0003723">
    <property type="term" value="F:RNA binding"/>
    <property type="evidence" value="ECO:0007669"/>
    <property type="project" value="InterPro"/>
</dbReference>
<dbReference type="InterPro" id="IPR013810">
    <property type="entry name" value="Ribosomal_uS5_N"/>
</dbReference>
<feature type="domain" description="S5 DRBM" evidence="2">
    <location>
        <begin position="14"/>
        <end position="52"/>
    </location>
</feature>
<name>A0A9N9H4P7_9GLOM</name>
<dbReference type="Gene3D" id="3.30.160.20">
    <property type="match status" value="1"/>
</dbReference>
<gene>
    <name evidence="3" type="ORF">POCULU_LOCUS10320</name>
</gene>
<dbReference type="InterPro" id="IPR000851">
    <property type="entry name" value="Ribosomal_uS5"/>
</dbReference>
<dbReference type="SUPFAM" id="SSF54768">
    <property type="entry name" value="dsRNA-binding domain-like"/>
    <property type="match status" value="1"/>
</dbReference>
<dbReference type="PANTHER" id="PTHR48277:SF1">
    <property type="entry name" value="MITOCHONDRIAL RIBOSOMAL PROTEIN S5"/>
    <property type="match status" value="1"/>
</dbReference>
<dbReference type="Pfam" id="PF00333">
    <property type="entry name" value="Ribosomal_S5"/>
    <property type="match status" value="1"/>
</dbReference>
<dbReference type="GO" id="GO:1990904">
    <property type="term" value="C:ribonucleoprotein complex"/>
    <property type="evidence" value="ECO:0007669"/>
    <property type="project" value="UniProtKB-UniRule"/>
</dbReference>
<evidence type="ECO:0000259" key="2">
    <source>
        <dbReference type="PROSITE" id="PS50881"/>
    </source>
</evidence>
<keyword evidence="4" id="KW-1185">Reference proteome</keyword>